<accession>A0A4R1QFP2</accession>
<feature type="chain" id="PRO_5020578408" evidence="1">
    <location>
        <begin position="27"/>
        <end position="838"/>
    </location>
</feature>
<evidence type="ECO:0000259" key="2">
    <source>
        <dbReference type="PROSITE" id="PS51272"/>
    </source>
</evidence>
<dbReference type="Gene3D" id="2.60.120.430">
    <property type="entry name" value="Galactose-binding lectin"/>
    <property type="match status" value="1"/>
</dbReference>
<keyword evidence="4" id="KW-1185">Reference proteome</keyword>
<name>A0A4R1QFP2_9BACL</name>
<protein>
    <submittedName>
        <fullName evidence="3">S-layer family protein</fullName>
    </submittedName>
</protein>
<feature type="domain" description="SLH" evidence="2">
    <location>
        <begin position="726"/>
        <end position="781"/>
    </location>
</feature>
<gene>
    <name evidence="3" type="ORF">EDD69_107120</name>
</gene>
<evidence type="ECO:0000313" key="3">
    <source>
        <dbReference type="EMBL" id="TCL49296.1"/>
    </source>
</evidence>
<dbReference type="InterPro" id="IPR001119">
    <property type="entry name" value="SLH_dom"/>
</dbReference>
<dbReference type="InterPro" id="IPR018711">
    <property type="entry name" value="NAGPA"/>
</dbReference>
<dbReference type="Pfam" id="PF00395">
    <property type="entry name" value="SLH"/>
    <property type="match status" value="3"/>
</dbReference>
<dbReference type="PROSITE" id="PS51272">
    <property type="entry name" value="SLH"/>
    <property type="match status" value="3"/>
</dbReference>
<dbReference type="PANTHER" id="PTHR40446">
    <property type="entry name" value="N-ACETYLGLUCOSAMINE-1-PHOSPHODIESTER ALPHA-N-ACETYLGLUCOSAMINIDASE"/>
    <property type="match status" value="1"/>
</dbReference>
<feature type="domain" description="SLH" evidence="2">
    <location>
        <begin position="662"/>
        <end position="725"/>
    </location>
</feature>
<dbReference type="RefSeq" id="WP_132948507.1">
    <property type="nucleotide sequence ID" value="NZ_SLUL01000007.1"/>
</dbReference>
<dbReference type="EMBL" id="SLUL01000007">
    <property type="protein sequence ID" value="TCL49296.1"/>
    <property type="molecule type" value="Genomic_DNA"/>
</dbReference>
<feature type="signal peptide" evidence="1">
    <location>
        <begin position="1"/>
        <end position="26"/>
    </location>
</feature>
<reference evidence="3 4" key="1">
    <citation type="submission" date="2019-03" db="EMBL/GenBank/DDBJ databases">
        <title>Genomic Encyclopedia of Type Strains, Phase IV (KMG-IV): sequencing the most valuable type-strain genomes for metagenomic binning, comparative biology and taxonomic classification.</title>
        <authorList>
            <person name="Goeker M."/>
        </authorList>
    </citation>
    <scope>NUCLEOTIDE SEQUENCE [LARGE SCALE GENOMIC DNA]</scope>
    <source>
        <strain evidence="3 4">DSM 24979</strain>
    </source>
</reference>
<dbReference type="Proteomes" id="UP000295658">
    <property type="component" value="Unassembled WGS sequence"/>
</dbReference>
<keyword evidence="1" id="KW-0732">Signal</keyword>
<dbReference type="AlphaFoldDB" id="A0A4R1QFP2"/>
<evidence type="ECO:0000313" key="4">
    <source>
        <dbReference type="Proteomes" id="UP000295658"/>
    </source>
</evidence>
<evidence type="ECO:0000256" key="1">
    <source>
        <dbReference type="SAM" id="SignalP"/>
    </source>
</evidence>
<comment type="caution">
    <text evidence="3">The sequence shown here is derived from an EMBL/GenBank/DDBJ whole genome shotgun (WGS) entry which is preliminary data.</text>
</comment>
<dbReference type="Pfam" id="PF09992">
    <property type="entry name" value="NAGPA"/>
    <property type="match status" value="1"/>
</dbReference>
<organism evidence="3 4">
    <name type="scientific">Thermolongibacillus altinsuensis</name>
    <dbReference type="NCBI Taxonomy" id="575256"/>
    <lineage>
        <taxon>Bacteria</taxon>
        <taxon>Bacillati</taxon>
        <taxon>Bacillota</taxon>
        <taxon>Bacilli</taxon>
        <taxon>Bacillales</taxon>
        <taxon>Anoxybacillaceae</taxon>
        <taxon>Thermolongibacillus</taxon>
    </lineage>
</organism>
<sequence>MIKKKLFITITLFLLISFTHVAFANAASIYEQFTVTPGVTYQDVRINETNTKKAIRTLKIDLNNPYAKVELGIPNPLTALSSTSAQAKRKSYENHHVVGAVNAAFFRPSLRLPAFLIVENGKIVNLGVISTGYDKYMSVPTAFGIHSNGNAIIDRFSYDASFTVGDVTAVFNSINKQRGENEIILYTPEYEYSSTKTNEYGMEIVVTNLSKSLDHDLTLGEAVTGTVQHVTSYGKGNSTIPKNGCVISIHGAKQAEKFKNIQPGETITITIDVHEPWKNAQFILASGPMLVNNGKVEMTMSENSPQAKTRHPRTAVAIDSSGKKVFFVTVDGRQPGYSDGMTLKEFAQYLVSIGAYKAVNLDGGGSTTMAVRRLGQTYPTVVNSPSDGKERSVSAILLAVSTAPYGQPTYLSVKTVPNINKVTVGRTVDLQINYVLDEHLHPLPFNQANIVYEVEGGIGKIVGNRFIAEKEGKGTIIAKYGKAIAKIPITVEVIRNPNKPVVLLSGMDDKNQWEAESARAKTTIATSKQNEPTFFGKTALKLVYDFRKANGAIAASYLRAKKPIAMEGLPKNIGVWVYGDGKGHWLRGKLIDAAGKVHTIDFTKEGGLTWTGWRYVRAQVPQNVSLPIQLTKIYVAEAKKEKQGTGALYFDKLQAEYVDNYVEPSFNDVPHDFWARNSIEFLAERQIISGYNDGSFRPNDTLTRAHAAIFLARALKIAPVENSTVAFHDVPRNHPYYPIISAVVSKGIMNGKKSHTFDPNGTLTRAQMAAILTRAYKLSGIPEKDFSDVPKSFWAYKEISALAANGIAKGSNSSFRPNDFVTRAQFSELLARTLKSVQ</sequence>
<dbReference type="PANTHER" id="PTHR40446:SF2">
    <property type="entry name" value="N-ACETYLGLUCOSAMINE-1-PHOSPHODIESTER ALPHA-N-ACETYLGLUCOSAMINIDASE"/>
    <property type="match status" value="1"/>
</dbReference>
<proteinExistence type="predicted"/>
<feature type="domain" description="SLH" evidence="2">
    <location>
        <begin position="782"/>
        <end position="838"/>
    </location>
</feature>
<dbReference type="OrthoDB" id="9809781at2"/>